<accession>A0A7W3P980</accession>
<feature type="transmembrane region" description="Helical" evidence="2">
    <location>
        <begin position="422"/>
        <end position="443"/>
    </location>
</feature>
<proteinExistence type="predicted"/>
<dbReference type="Gene3D" id="3.40.50.150">
    <property type="entry name" value="Vaccinia Virus protein VP39"/>
    <property type="match status" value="1"/>
</dbReference>
<keyword evidence="1" id="KW-0620">Polyamine biosynthesis</keyword>
<sequence length="748" mass="79145">MAIDQSVARQGVAAPPPATERATGLTAVLFTITAFLGAGLLFVVEPLVAKLLLPSYGGSATVWSTCSLFFQSLLLLAYGYCHWSTTRLGRTWQPRAHLVALVLPLVVLPLAVPADAAPPSGATPALWLIRTLVLLIGLPFVAVATTGPLLQKWYSWTSGPRSDDPYFLFAASNFGSFVGLLAYPLWVEPRLTLAEQRVWWSIAYGVFLVLTATCALVAGKRRSAPSPPAAHETLRPPGRVRPSTRRMLVWALLAMLPSTLMLGVTTHLSTDVAAIPLLWVVPLALYLGSFVLAFARRSRAIPATATRLAVALGLVEALVSLGGASLPISVSITTSMLMLVTVAYAAHARLAVDRPDADQLTLFYLVVAVGGVLGGLLNGLLAPAIFSSVLEYPIALSAVPLLLIGVAAPRGGFISRQVRANLVRAACVLIAVGVAVFGLRVGITQLPSGLLGVTALLLATGALGWLLTQHPALALAAVLVLCGSNAAIGRHGVIEQTRTFYGTYRVLDDGTTHTFVHGTTVHGTQFLDPTRRDVPTTYYAKDGPLGDVFAVADELGLESVGAVGLGAGTLAAYGRAGQHFTFFEIDPEVVRIAEDPRYFSYLHDSRAAISTVTGDGRLGLSREPDGSFDLLVLDAFSSDAIPVHLLTQEAIEMYADKLTDRGSLAFHITNRTFDLRPVLQAAAASLGWTALVRTGTSTAAGGVRAVWVVMGPDNDTLEALAQRPGWSALSGRSVAWTDDYSSVLSVLR</sequence>
<dbReference type="InterPro" id="IPR029063">
    <property type="entry name" value="SAM-dependent_MTases_sf"/>
</dbReference>
<dbReference type="PANTHER" id="PTHR43317:SF1">
    <property type="entry name" value="THERMOSPERMINE SYNTHASE ACAULIS5"/>
    <property type="match status" value="1"/>
</dbReference>
<dbReference type="PANTHER" id="PTHR43317">
    <property type="entry name" value="THERMOSPERMINE SYNTHASE ACAULIS5"/>
    <property type="match status" value="1"/>
</dbReference>
<reference evidence="3 4" key="1">
    <citation type="submission" date="2020-07" db="EMBL/GenBank/DDBJ databases">
        <title>Sequencing the genomes of 1000 actinobacteria strains.</title>
        <authorList>
            <person name="Klenk H.-P."/>
        </authorList>
    </citation>
    <scope>NUCLEOTIDE SEQUENCE [LARGE SCALE GENOMIC DNA]</scope>
    <source>
        <strain evidence="3 4">DSM 21349</strain>
    </source>
</reference>
<feature type="transmembrane region" description="Helical" evidence="2">
    <location>
        <begin position="472"/>
        <end position="489"/>
    </location>
</feature>
<dbReference type="EMBL" id="JACGXA010000001">
    <property type="protein sequence ID" value="MBA8803174.1"/>
    <property type="molecule type" value="Genomic_DNA"/>
</dbReference>
<dbReference type="RefSeq" id="WP_182538003.1">
    <property type="nucleotide sequence ID" value="NZ_JACGXA010000001.1"/>
</dbReference>
<dbReference type="Proteomes" id="UP000580910">
    <property type="component" value="Unassembled WGS sequence"/>
</dbReference>
<evidence type="ECO:0000313" key="4">
    <source>
        <dbReference type="Proteomes" id="UP000580910"/>
    </source>
</evidence>
<feature type="transmembrane region" description="Helical" evidence="2">
    <location>
        <begin position="198"/>
        <end position="218"/>
    </location>
</feature>
<feature type="transmembrane region" description="Helical" evidence="2">
    <location>
        <begin position="27"/>
        <end position="48"/>
    </location>
</feature>
<keyword evidence="2" id="KW-1133">Transmembrane helix</keyword>
<feature type="transmembrane region" description="Helical" evidence="2">
    <location>
        <begin position="307"/>
        <end position="326"/>
    </location>
</feature>
<feature type="transmembrane region" description="Helical" evidence="2">
    <location>
        <begin position="124"/>
        <end position="145"/>
    </location>
</feature>
<dbReference type="GO" id="GO:0006596">
    <property type="term" value="P:polyamine biosynthetic process"/>
    <property type="evidence" value="ECO:0007669"/>
    <property type="project" value="UniProtKB-KW"/>
</dbReference>
<organism evidence="3 4">
    <name type="scientific">Nocardioides ginsengisegetis</name>
    <dbReference type="NCBI Taxonomy" id="661491"/>
    <lineage>
        <taxon>Bacteria</taxon>
        <taxon>Bacillati</taxon>
        <taxon>Actinomycetota</taxon>
        <taxon>Actinomycetes</taxon>
        <taxon>Propionibacteriales</taxon>
        <taxon>Nocardioidaceae</taxon>
        <taxon>Nocardioides</taxon>
    </lineage>
</organism>
<feature type="transmembrane region" description="Helical" evidence="2">
    <location>
        <begin position="274"/>
        <end position="295"/>
    </location>
</feature>
<protein>
    <recommendedName>
        <fullName evidence="5">Spermidine synthase</fullName>
    </recommendedName>
</protein>
<name>A0A7W3P980_9ACTN</name>
<feature type="transmembrane region" description="Helical" evidence="2">
    <location>
        <begin position="166"/>
        <end position="186"/>
    </location>
</feature>
<feature type="transmembrane region" description="Helical" evidence="2">
    <location>
        <begin position="332"/>
        <end position="350"/>
    </location>
</feature>
<feature type="transmembrane region" description="Helical" evidence="2">
    <location>
        <begin position="95"/>
        <end position="112"/>
    </location>
</feature>
<dbReference type="NCBIfam" id="NF037959">
    <property type="entry name" value="MFS_SpdSyn"/>
    <property type="match status" value="1"/>
</dbReference>
<feature type="transmembrane region" description="Helical" evidence="2">
    <location>
        <begin position="362"/>
        <end position="386"/>
    </location>
</feature>
<evidence type="ECO:0000256" key="1">
    <source>
        <dbReference type="ARBA" id="ARBA00023115"/>
    </source>
</evidence>
<evidence type="ECO:0008006" key="5">
    <source>
        <dbReference type="Google" id="ProtNLM"/>
    </source>
</evidence>
<feature type="transmembrane region" description="Helical" evidence="2">
    <location>
        <begin position="392"/>
        <end position="410"/>
    </location>
</feature>
<keyword evidence="2" id="KW-0812">Transmembrane</keyword>
<evidence type="ECO:0000313" key="3">
    <source>
        <dbReference type="EMBL" id="MBA8803174.1"/>
    </source>
</evidence>
<keyword evidence="2" id="KW-0472">Membrane</keyword>
<dbReference type="SUPFAM" id="SSF53335">
    <property type="entry name" value="S-adenosyl-L-methionine-dependent methyltransferases"/>
    <property type="match status" value="1"/>
</dbReference>
<evidence type="ECO:0000256" key="2">
    <source>
        <dbReference type="SAM" id="Phobius"/>
    </source>
</evidence>
<feature type="transmembrane region" description="Helical" evidence="2">
    <location>
        <begin position="247"/>
        <end position="268"/>
    </location>
</feature>
<dbReference type="AlphaFoldDB" id="A0A7W3P980"/>
<gene>
    <name evidence="3" type="ORF">FB382_001465</name>
</gene>
<keyword evidence="4" id="KW-1185">Reference proteome</keyword>
<comment type="caution">
    <text evidence="3">The sequence shown here is derived from an EMBL/GenBank/DDBJ whole genome shotgun (WGS) entry which is preliminary data.</text>
</comment>
<feature type="transmembrane region" description="Helical" evidence="2">
    <location>
        <begin position="60"/>
        <end position="83"/>
    </location>
</feature>
<feature type="transmembrane region" description="Helical" evidence="2">
    <location>
        <begin position="449"/>
        <end position="467"/>
    </location>
</feature>